<gene>
    <name evidence="1" type="ORF">vBKpMFBKp24_145</name>
</gene>
<dbReference type="Proteomes" id="UP000596381">
    <property type="component" value="Segment"/>
</dbReference>
<dbReference type="EMBL" id="MW394391">
    <property type="protein sequence ID" value="QQV92318.1"/>
    <property type="molecule type" value="Genomic_DNA"/>
</dbReference>
<evidence type="ECO:0000313" key="2">
    <source>
        <dbReference type="Proteomes" id="UP000596381"/>
    </source>
</evidence>
<keyword evidence="2" id="KW-1185">Reference proteome</keyword>
<organism evidence="1 2">
    <name type="scientific">Klebsiella phage vB_KpM_FBKp24</name>
    <dbReference type="NCBI Taxonomy" id="2801834"/>
    <lineage>
        <taxon>Viruses</taxon>
        <taxon>Duplodnaviria</taxon>
        <taxon>Heunggongvirae</taxon>
        <taxon>Uroviricota</taxon>
        <taxon>Caudoviricetes</taxon>
        <taxon>Chimalliviridae</taxon>
        <taxon>Maaswegvirus</taxon>
        <taxon>Maaswegvirus Kp24</taxon>
    </lineage>
</organism>
<name>A0A7U0GBW5_9CAUD</name>
<proteinExistence type="predicted"/>
<accession>A0A7U0GBW5</accession>
<sequence>MAQRDRAYRRFKKVVKKKKVSHYWNANVYFLNMKPQTDKGIIGRVATTPCNCSCWMCGHQRQGHGLTHSEKVAREKADILLGLKETE</sequence>
<protein>
    <submittedName>
        <fullName evidence="1">Uncharacterized protein</fullName>
    </submittedName>
</protein>
<reference evidence="1 2" key="1">
    <citation type="submission" date="2020-12" db="EMBL/GenBank/DDBJ databases">
        <title>Genomic characterization of four novel bacteriophages infecting Klebsiella pneumoniae.</title>
        <authorList>
            <person name="Estrada Bonilla B."/>
            <person name="Costa A.R."/>
            <person name="van Rossum T."/>
            <person name="Hagedoorn S."/>
            <person name="Wallinga H."/>
            <person name="Xiao M."/>
            <person name="Song W."/>
            <person name="Haas P.-J."/>
            <person name="Nobrega F.L."/>
            <person name="Brouns S.J.J."/>
        </authorList>
    </citation>
    <scope>NUCLEOTIDE SEQUENCE [LARGE SCALE GENOMIC DNA]</scope>
</reference>
<evidence type="ECO:0000313" key="1">
    <source>
        <dbReference type="EMBL" id="QQV92318.1"/>
    </source>
</evidence>